<organism evidence="1 2">
    <name type="scientific">Tritrichomonas musculus</name>
    <dbReference type="NCBI Taxonomy" id="1915356"/>
    <lineage>
        <taxon>Eukaryota</taxon>
        <taxon>Metamonada</taxon>
        <taxon>Parabasalia</taxon>
        <taxon>Tritrichomonadida</taxon>
        <taxon>Tritrichomonadidae</taxon>
        <taxon>Tritrichomonas</taxon>
    </lineage>
</organism>
<accession>A0ABR2IL77</accession>
<evidence type="ECO:0000313" key="2">
    <source>
        <dbReference type="Proteomes" id="UP001470230"/>
    </source>
</evidence>
<dbReference type="Gene3D" id="3.80.10.10">
    <property type="entry name" value="Ribonuclease Inhibitor"/>
    <property type="match status" value="6"/>
</dbReference>
<keyword evidence="2" id="KW-1185">Reference proteome</keyword>
<dbReference type="InterPro" id="IPR032675">
    <property type="entry name" value="LRR_dom_sf"/>
</dbReference>
<comment type="caution">
    <text evidence="1">The sequence shown here is derived from an EMBL/GenBank/DDBJ whole genome shotgun (WGS) entry which is preliminary data.</text>
</comment>
<gene>
    <name evidence="1" type="ORF">M9Y10_010587</name>
</gene>
<dbReference type="EMBL" id="JAPFFF010000016">
    <property type="protein sequence ID" value="KAK8865057.1"/>
    <property type="molecule type" value="Genomic_DNA"/>
</dbReference>
<dbReference type="PANTHER" id="PTHR45661">
    <property type="entry name" value="SURFACE ANTIGEN"/>
    <property type="match status" value="1"/>
</dbReference>
<reference evidence="1 2" key="1">
    <citation type="submission" date="2024-04" db="EMBL/GenBank/DDBJ databases">
        <title>Tritrichomonas musculus Genome.</title>
        <authorList>
            <person name="Alves-Ferreira E."/>
            <person name="Grigg M."/>
            <person name="Lorenzi H."/>
            <person name="Galac M."/>
        </authorList>
    </citation>
    <scope>NUCLEOTIDE SEQUENCE [LARGE SCALE GENOMIC DNA]</scope>
    <source>
        <strain evidence="1 2">EAF2021</strain>
    </source>
</reference>
<dbReference type="SUPFAM" id="SSF52058">
    <property type="entry name" value="L domain-like"/>
    <property type="match status" value="3"/>
</dbReference>
<evidence type="ECO:0008006" key="3">
    <source>
        <dbReference type="Google" id="ProtNLM"/>
    </source>
</evidence>
<dbReference type="Proteomes" id="UP001470230">
    <property type="component" value="Unassembled WGS sequence"/>
</dbReference>
<dbReference type="InterPro" id="IPR053139">
    <property type="entry name" value="Surface_bspA-like"/>
</dbReference>
<evidence type="ECO:0000313" key="1">
    <source>
        <dbReference type="EMBL" id="KAK8865057.1"/>
    </source>
</evidence>
<proteinExistence type="predicted"/>
<name>A0ABR2IL77_9EUKA</name>
<dbReference type="InterPro" id="IPR026906">
    <property type="entry name" value="LRR_5"/>
</dbReference>
<sequence>MSDIKSIKEPTKVVQDDIIYILNEEDKTADIINNDYACGDIFIPRSIKYENSEFIVISILESSFENSKISSIRFPLDSEVRVIEKNAFKSSLLVSINIPRHVTKISEGIFSFCHNLKNIEYHPNSELQVIEKNAFKCSSIESLVIPSSVSELKSGWLNKAGQLEKLTVMPNNKNFRNYDDKLVLGKSDNKSDEYDVVVFAQRKFSLITVPPNIKKIVSNSFSYSKIRKIFIPSKVTQICESAFYNCYFLRKIEFPSDSELKTIGKKAFKNTTRIQRIEIPSTVTELENTLHNFQKVTIVPGNKNYQNYEDKLILGKSDKKSDEFDDVVFAQRGIKSVTFPSNIKKIGLKNAFSNCYSLEKVEFAPDIELQVLEKHSFDSPIKSLSIPPSVSEFKEMCFPINLKEMIIMSGNKNYKNYEDKLILGKSDKKSDEFDVVVFAQRGIKSVTLPSNIKKIGPYAFALSSIESITISSSVTHICGGAFMNCRDLKHVDIPSDSQLQIIDDSAFSSSSIESICIPSSVTQICSFAFCNSILKHINFLPDSQLQMIGLCAFGGTQLERILIPSHVKEIDIESFSRIPTLKSCEFQSDSELRIIGRESFMYCDSLERFSFPSSVIYIGAYAFGHCTFQEMLIHSDSKLRVIEPDAFSCASIQSLFIPQHVTRISENIFSSSSIEAIEIPSSVSELKEGWCCRTKELNKVTVNPNNKYFKNYEKFVFGKSNKESDEFDVLVFVSRDIQDVIIPSNIKIIGSYAFSACQIKAISIPSQVIRIEKGAFSDCEKLENVEFSPDSELETIESEVFSGTAIKKILIPPHVKRICEHSFSYCSSIQTLEFPPESELETIENDAFLDSSIEAIEIPSNVSELKEGWCSKAELLKKVTVNPNNKYFKNYEKFVFGKSNKESDEFDVLVFVSRDIQDVIIPSNIKIIGSYAFSTCQIKAISIPSQVIRIEKGAFGSCYDLQYVDISHDSELRSFGEDAFGETFIESLNIPRHVTCLSDKELSNCFSLNIIEIDDNSELEIVENLQSKEFMVPRHLIDFFD</sequence>
<dbReference type="Pfam" id="PF13306">
    <property type="entry name" value="LRR_5"/>
    <property type="match status" value="7"/>
</dbReference>
<protein>
    <recommendedName>
        <fullName evidence="3">Surface antigen BspA-like</fullName>
    </recommendedName>
</protein>
<dbReference type="PANTHER" id="PTHR45661:SF3">
    <property type="entry name" value="IG-LIKE DOMAIN-CONTAINING PROTEIN"/>
    <property type="match status" value="1"/>
</dbReference>